<dbReference type="PROSITE" id="PS00167">
    <property type="entry name" value="TRP_SYNTHASE_ALPHA"/>
    <property type="match status" value="1"/>
</dbReference>
<dbReference type="CDD" id="cd04724">
    <property type="entry name" value="Tryptophan_synthase_alpha"/>
    <property type="match status" value="1"/>
</dbReference>
<evidence type="ECO:0000256" key="4">
    <source>
        <dbReference type="ARBA" id="ARBA00022605"/>
    </source>
</evidence>
<organism evidence="11 12">
    <name type="scientific">Alicyclobacillus cellulosilyticus</name>
    <dbReference type="NCBI Taxonomy" id="1003997"/>
    <lineage>
        <taxon>Bacteria</taxon>
        <taxon>Bacillati</taxon>
        <taxon>Bacillota</taxon>
        <taxon>Bacilli</taxon>
        <taxon>Bacillales</taxon>
        <taxon>Alicyclobacillaceae</taxon>
        <taxon>Alicyclobacillus</taxon>
    </lineage>
</organism>
<dbReference type="GO" id="GO:0004834">
    <property type="term" value="F:tryptophan synthase activity"/>
    <property type="evidence" value="ECO:0007669"/>
    <property type="project" value="UniProtKB-UniRule"/>
</dbReference>
<dbReference type="SUPFAM" id="SSF51366">
    <property type="entry name" value="Ribulose-phoshate binding barrel"/>
    <property type="match status" value="1"/>
</dbReference>
<proteinExistence type="inferred from homology"/>
<comment type="catalytic activity">
    <reaction evidence="8 9">
        <text>(1S,2R)-1-C-(indol-3-yl)glycerol 3-phosphate + L-serine = D-glyceraldehyde 3-phosphate + L-tryptophan + H2O</text>
        <dbReference type="Rhea" id="RHEA:10532"/>
        <dbReference type="ChEBI" id="CHEBI:15377"/>
        <dbReference type="ChEBI" id="CHEBI:33384"/>
        <dbReference type="ChEBI" id="CHEBI:57912"/>
        <dbReference type="ChEBI" id="CHEBI:58866"/>
        <dbReference type="ChEBI" id="CHEBI:59776"/>
        <dbReference type="EC" id="4.2.1.20"/>
    </reaction>
</comment>
<keyword evidence="7 9" id="KW-0456">Lyase</keyword>
<dbReference type="EC" id="4.2.1.20" evidence="9"/>
<dbReference type="InterPro" id="IPR011060">
    <property type="entry name" value="RibuloseP-bd_barrel"/>
</dbReference>
<dbReference type="Gene3D" id="3.20.20.70">
    <property type="entry name" value="Aldolase class I"/>
    <property type="match status" value="1"/>
</dbReference>
<comment type="pathway">
    <text evidence="2 9">Amino-acid biosynthesis; L-tryptophan biosynthesis; L-tryptophan from chorismate: step 5/5.</text>
</comment>
<keyword evidence="6 9" id="KW-0057">Aromatic amino acid biosynthesis</keyword>
<dbReference type="InterPro" id="IPR018204">
    <property type="entry name" value="Trp_synthase_alpha_AS"/>
</dbReference>
<evidence type="ECO:0000256" key="7">
    <source>
        <dbReference type="ARBA" id="ARBA00023239"/>
    </source>
</evidence>
<dbReference type="InterPro" id="IPR013785">
    <property type="entry name" value="Aldolase_TIM"/>
</dbReference>
<accession>A0A917NKL1</accession>
<keyword evidence="5 9" id="KW-0822">Tryptophan biosynthesis</keyword>
<gene>
    <name evidence="9 11" type="primary">trpA</name>
    <name evidence="11" type="ORF">GCM10010885_15790</name>
</gene>
<comment type="function">
    <text evidence="1 9">The alpha subunit is responsible for the aldol cleavage of indoleglycerol phosphate to indole and glyceraldehyde 3-phosphate.</text>
</comment>
<comment type="subunit">
    <text evidence="3 9">Tetramer of two alpha and two beta chains.</text>
</comment>
<dbReference type="GO" id="GO:0005829">
    <property type="term" value="C:cytosol"/>
    <property type="evidence" value="ECO:0007669"/>
    <property type="project" value="TreeGrafter"/>
</dbReference>
<dbReference type="HAMAP" id="MF_00131">
    <property type="entry name" value="Trp_synth_alpha"/>
    <property type="match status" value="1"/>
</dbReference>
<evidence type="ECO:0000256" key="8">
    <source>
        <dbReference type="ARBA" id="ARBA00049047"/>
    </source>
</evidence>
<dbReference type="NCBIfam" id="TIGR00262">
    <property type="entry name" value="trpA"/>
    <property type="match status" value="1"/>
</dbReference>
<evidence type="ECO:0000256" key="9">
    <source>
        <dbReference type="HAMAP-Rule" id="MF_00131"/>
    </source>
</evidence>
<evidence type="ECO:0000256" key="1">
    <source>
        <dbReference type="ARBA" id="ARBA00003365"/>
    </source>
</evidence>
<dbReference type="EMBL" id="BMOY01000022">
    <property type="protein sequence ID" value="GGJ07486.1"/>
    <property type="molecule type" value="Genomic_DNA"/>
</dbReference>
<dbReference type="AlphaFoldDB" id="A0A917NKL1"/>
<comment type="similarity">
    <text evidence="9 10">Belongs to the TrpA family.</text>
</comment>
<dbReference type="InterPro" id="IPR002028">
    <property type="entry name" value="Trp_synthase_suA"/>
</dbReference>
<evidence type="ECO:0000256" key="6">
    <source>
        <dbReference type="ARBA" id="ARBA00023141"/>
    </source>
</evidence>
<evidence type="ECO:0000256" key="2">
    <source>
        <dbReference type="ARBA" id="ARBA00004733"/>
    </source>
</evidence>
<dbReference type="Proteomes" id="UP000637695">
    <property type="component" value="Unassembled WGS sequence"/>
</dbReference>
<dbReference type="PANTHER" id="PTHR43406:SF1">
    <property type="entry name" value="TRYPTOPHAN SYNTHASE ALPHA CHAIN, CHLOROPLASTIC"/>
    <property type="match status" value="1"/>
</dbReference>
<keyword evidence="4 9" id="KW-0028">Amino-acid biosynthesis</keyword>
<name>A0A917NKL1_9BACL</name>
<evidence type="ECO:0000256" key="10">
    <source>
        <dbReference type="RuleBase" id="RU003662"/>
    </source>
</evidence>
<keyword evidence="12" id="KW-1185">Reference proteome</keyword>
<feature type="active site" description="Proton acceptor" evidence="9">
    <location>
        <position position="47"/>
    </location>
</feature>
<evidence type="ECO:0000313" key="11">
    <source>
        <dbReference type="EMBL" id="GGJ07486.1"/>
    </source>
</evidence>
<comment type="caution">
    <text evidence="11">The sequence shown here is derived from an EMBL/GenBank/DDBJ whole genome shotgun (WGS) entry which is preliminary data.</text>
</comment>
<protein>
    <recommendedName>
        <fullName evidence="9">Tryptophan synthase alpha chain</fullName>
        <ecNumber evidence="9">4.2.1.20</ecNumber>
    </recommendedName>
</protein>
<feature type="active site" description="Proton acceptor" evidence="9">
    <location>
        <position position="58"/>
    </location>
</feature>
<reference evidence="11" key="1">
    <citation type="journal article" date="2014" name="Int. J. Syst. Evol. Microbiol.">
        <title>Complete genome sequence of Corynebacterium casei LMG S-19264T (=DSM 44701T), isolated from a smear-ripened cheese.</title>
        <authorList>
            <consortium name="US DOE Joint Genome Institute (JGI-PGF)"/>
            <person name="Walter F."/>
            <person name="Albersmeier A."/>
            <person name="Kalinowski J."/>
            <person name="Ruckert C."/>
        </authorList>
    </citation>
    <scope>NUCLEOTIDE SEQUENCE</scope>
    <source>
        <strain evidence="11">JCM 18487</strain>
    </source>
</reference>
<reference evidence="11" key="2">
    <citation type="submission" date="2020-09" db="EMBL/GenBank/DDBJ databases">
        <authorList>
            <person name="Sun Q."/>
            <person name="Ohkuma M."/>
        </authorList>
    </citation>
    <scope>NUCLEOTIDE SEQUENCE</scope>
    <source>
        <strain evidence="11">JCM 18487</strain>
    </source>
</reference>
<dbReference type="FunFam" id="3.20.20.70:FF:000037">
    <property type="entry name" value="Tryptophan synthase alpha chain"/>
    <property type="match status" value="1"/>
</dbReference>
<dbReference type="RefSeq" id="WP_188882274.1">
    <property type="nucleotide sequence ID" value="NZ_BMOY01000022.1"/>
</dbReference>
<dbReference type="PANTHER" id="PTHR43406">
    <property type="entry name" value="TRYPTOPHAN SYNTHASE, ALPHA CHAIN"/>
    <property type="match status" value="1"/>
</dbReference>
<evidence type="ECO:0000256" key="5">
    <source>
        <dbReference type="ARBA" id="ARBA00022822"/>
    </source>
</evidence>
<evidence type="ECO:0000256" key="3">
    <source>
        <dbReference type="ARBA" id="ARBA00011270"/>
    </source>
</evidence>
<evidence type="ECO:0000313" key="12">
    <source>
        <dbReference type="Proteomes" id="UP000637695"/>
    </source>
</evidence>
<sequence length="272" mass="29453">MDRIARAFRRPEKRAALIPFLTAGDPSFDASFALFREVIAAGADLVEIGIPYSDPLADGPVIQAASLRSLRAGFSLPKAFELTAALRRDTEAGLVLFTYVNPLFQYTPERFFRDAKAAGADGVIVPDLPVEESDPVRAVADRYGVALIPLIAPTSGEERVARVCAAARGFVYCVSSLGVTGERAHVSARVRELVAMARRYTSLPLCVGFGVSAPDHVQSIAEYADGVIVGSALIRRLERAMADWPEDEAAWAEAVRSFVRELNFPLLRQAGM</sequence>
<dbReference type="Pfam" id="PF00290">
    <property type="entry name" value="Trp_syntA"/>
    <property type="match status" value="1"/>
</dbReference>